<dbReference type="InterPro" id="IPR045556">
    <property type="entry name" value="DUF6351"/>
</dbReference>
<feature type="domain" description="DUF6351" evidence="1">
    <location>
        <begin position="102"/>
        <end position="707"/>
    </location>
</feature>
<dbReference type="STRING" id="745411.B3C1_10612"/>
<gene>
    <name evidence="2" type="ORF">B3C1_10612</name>
</gene>
<accession>K2JEI4</accession>
<dbReference type="PATRIC" id="fig|745411.4.peg.2082"/>
<protein>
    <recommendedName>
        <fullName evidence="1">DUF6351 domain-containing protein</fullName>
    </recommendedName>
</protein>
<sequence>MVLAIPGGQLTLEWLGEELTPTPPEQLVEALPTGFNPYLPKAPYGGPHPSFLPLDSSQFALPVALGDTGPIDLALEPPSYPFACGSLVSDLGQPLVDNQQGAGTPITGDKGQLLGYSKDCLIKTRVDYFYLPKGQQHFQPWPAAAPADIAEVGGKPMVVRVERGSLNRYLYGIAMLADPKAPLEDSRYWNGGVIFSFKGGVGIGKYQGKLRLAELTDHRLDQLAKGYAILASSGNVTSTHYDLWRATRTAALVKAQFVARYGKPRVTLGLGASGGAVQQYLIAELQPGLLDGLLPLYSYPDMVTQSIWALDCELLEYYFDMEAGPRWRRQKERTAVEGLAASNHREHRYKRYDDWAQWLNLRSGRLPDGATECSAAWRGLTPLTNNPNYYHRRHLFAQALGSTSRFSYWHDLGYLYGVDGAGYGNRTYDNVGVQYGLEALREGRLSVPEFLHLNAHIGGWQPPQHQQQERLWVLSGDKDLARLSLWSDHNQQKRPGGPLPLAYFEGPAPAALDIARRNSGHTGAMAAAYWGGQVFLGRTRLPILDVRHYLDPVLDMHHSFASFSVRQRLEREQGDSDNLVIWMAEKPLDPTVQAIAAMEAWLSKGQKPQDSCFDGQGLLIAEGKGVWDGAWNGAEKAGACLDRFPSYSSPRNRAGAPLAGDMFKCARIPVAQAIDAGLYRPLDMAPYQGWLALVFPDGVCDYRQGDQARPAGLVLAP</sequence>
<keyword evidence="3" id="KW-1185">Reference proteome</keyword>
<dbReference type="eggNOG" id="ENOG502Z8TE">
    <property type="taxonomic scope" value="Bacteria"/>
</dbReference>
<dbReference type="Pfam" id="PF19878">
    <property type="entry name" value="DUF6351"/>
    <property type="match status" value="1"/>
</dbReference>
<dbReference type="EMBL" id="AMRI01000013">
    <property type="protein sequence ID" value="EKE73062.1"/>
    <property type="molecule type" value="Genomic_DNA"/>
</dbReference>
<name>K2JEI4_9GAMM</name>
<dbReference type="AlphaFoldDB" id="K2JEI4"/>
<comment type="caution">
    <text evidence="2">The sequence shown here is derived from an EMBL/GenBank/DDBJ whole genome shotgun (WGS) entry which is preliminary data.</text>
</comment>
<organism evidence="2 3">
    <name type="scientific">Gallaecimonas xiamenensis 3-C-1</name>
    <dbReference type="NCBI Taxonomy" id="745411"/>
    <lineage>
        <taxon>Bacteria</taxon>
        <taxon>Pseudomonadati</taxon>
        <taxon>Pseudomonadota</taxon>
        <taxon>Gammaproteobacteria</taxon>
        <taxon>Enterobacterales</taxon>
        <taxon>Gallaecimonadaceae</taxon>
        <taxon>Gallaecimonas</taxon>
    </lineage>
</organism>
<dbReference type="Proteomes" id="UP000006755">
    <property type="component" value="Unassembled WGS sequence"/>
</dbReference>
<evidence type="ECO:0000313" key="3">
    <source>
        <dbReference type="Proteomes" id="UP000006755"/>
    </source>
</evidence>
<evidence type="ECO:0000313" key="2">
    <source>
        <dbReference type="EMBL" id="EKE73062.1"/>
    </source>
</evidence>
<reference evidence="2 3" key="1">
    <citation type="journal article" date="2012" name="J. Bacteriol.">
        <title>Genome Sequence of Gallaecimonas xiamenensis Type Strain 3-C-1.</title>
        <authorList>
            <person name="Lai Q."/>
            <person name="Wang L."/>
            <person name="Wang W."/>
            <person name="Shao Z."/>
        </authorList>
    </citation>
    <scope>NUCLEOTIDE SEQUENCE [LARGE SCALE GENOMIC DNA]</scope>
    <source>
        <strain evidence="2 3">3-C-1</strain>
    </source>
</reference>
<evidence type="ECO:0000259" key="1">
    <source>
        <dbReference type="Pfam" id="PF19878"/>
    </source>
</evidence>
<proteinExistence type="predicted"/>